<accession>A0A8J4RI80</accession>
<feature type="domain" description="DC1" evidence="2">
    <location>
        <begin position="470"/>
        <end position="517"/>
    </location>
</feature>
<name>A0A8J4RI80_9ROSI</name>
<comment type="caution">
    <text evidence="3">The sequence shown here is derived from an EMBL/GenBank/DDBJ whole genome shotgun (WGS) entry which is preliminary data.</text>
</comment>
<organism evidence="3 4">
    <name type="scientific">Castanea mollissima</name>
    <name type="common">Chinese chestnut</name>
    <dbReference type="NCBI Taxonomy" id="60419"/>
    <lineage>
        <taxon>Eukaryota</taxon>
        <taxon>Viridiplantae</taxon>
        <taxon>Streptophyta</taxon>
        <taxon>Embryophyta</taxon>
        <taxon>Tracheophyta</taxon>
        <taxon>Spermatophyta</taxon>
        <taxon>Magnoliopsida</taxon>
        <taxon>eudicotyledons</taxon>
        <taxon>Gunneridae</taxon>
        <taxon>Pentapetalae</taxon>
        <taxon>rosids</taxon>
        <taxon>fabids</taxon>
        <taxon>Fagales</taxon>
        <taxon>Fagaceae</taxon>
        <taxon>Castanea</taxon>
    </lineage>
</organism>
<evidence type="ECO:0000256" key="1">
    <source>
        <dbReference type="ARBA" id="ARBA00022737"/>
    </source>
</evidence>
<dbReference type="AlphaFoldDB" id="A0A8J4RI80"/>
<dbReference type="PANTHER" id="PTHR32410">
    <property type="entry name" value="CYSTEINE/HISTIDINE-RICH C1 DOMAIN FAMILY PROTEIN"/>
    <property type="match status" value="1"/>
</dbReference>
<feature type="domain" description="DC1" evidence="2">
    <location>
        <begin position="308"/>
        <end position="353"/>
    </location>
</feature>
<reference evidence="3" key="1">
    <citation type="submission" date="2020-03" db="EMBL/GenBank/DDBJ databases">
        <title>Castanea mollissima Vanexum genome sequencing.</title>
        <authorList>
            <person name="Staton M."/>
        </authorList>
    </citation>
    <scope>NUCLEOTIDE SEQUENCE</scope>
    <source>
        <tissue evidence="3">Leaf</tissue>
    </source>
</reference>
<keyword evidence="4" id="KW-1185">Reference proteome</keyword>
<evidence type="ECO:0000259" key="2">
    <source>
        <dbReference type="Pfam" id="PF03107"/>
    </source>
</evidence>
<protein>
    <recommendedName>
        <fullName evidence="2">DC1 domain-containing protein</fullName>
    </recommendedName>
</protein>
<dbReference type="InterPro" id="IPR046349">
    <property type="entry name" value="C1-like_sf"/>
</dbReference>
<dbReference type="InterPro" id="IPR004146">
    <property type="entry name" value="DC1"/>
</dbReference>
<feature type="domain" description="DC1" evidence="2">
    <location>
        <begin position="362"/>
        <end position="408"/>
    </location>
</feature>
<dbReference type="Gene3D" id="3.30.60.20">
    <property type="match status" value="1"/>
</dbReference>
<dbReference type="InterPro" id="IPR053192">
    <property type="entry name" value="Vacuole_Formation_Reg"/>
</dbReference>
<feature type="domain" description="DC1" evidence="2">
    <location>
        <begin position="203"/>
        <end position="254"/>
    </location>
</feature>
<evidence type="ECO:0000313" key="3">
    <source>
        <dbReference type="EMBL" id="KAF3964697.1"/>
    </source>
</evidence>
<feature type="domain" description="DC1" evidence="2">
    <location>
        <begin position="84"/>
        <end position="139"/>
    </location>
</feature>
<feature type="domain" description="DC1" evidence="2">
    <location>
        <begin position="419"/>
        <end position="460"/>
    </location>
</feature>
<sequence length="548" mass="63391">MEQPQQQQLLHFSHPKHPLLFYQDYRDGGPCWGCQESVYGPIYYCEECKYGLDVLKSIGNVGKQQWPYKHHKSCAEAPLGLHHPLHPIHPLILFDEKTHDPEDEEEDKQKTKCQLCNESRRQYTYRCYRCDFNLHATCASLPPTIESSQVHHHPLTPFWKWMSFTCDLCAKEVKGIPNQCALCSYCVDNTCASLPRTLQVLFHWHPLHLTHSSLEVELHQSDSRFCQLCAQKVNTNFGFYYCSRCDFVAHLDCAADYRNRDNINLQELTEEENEDPELDQSFNSAAYEVKNIKVVEDGTEIATEIQHFSHGHDLKLSDYEVLNNEKCNGCIQAISPPFYSCVNCSFFLHESCARLPRKKRHPLHLHTLTLFPKSPYWQNTFWCDACKRPCNGFTYWCETCNFDLDIPCSLISNILTHPGHEHRLLLSSIESKHNCSCCDSKISPIFCCTTCDFALDFKCAALPQIARYKQHEHPFTLCYTAEDDSGEYYCDICEEDRNPKHWFYYCANCDYPVHPSCSQISKNIKWTYSLPLVPPCGPSTASMGSPYL</sequence>
<dbReference type="OrthoDB" id="1884766at2759"/>
<dbReference type="Pfam" id="PF03107">
    <property type="entry name" value="C1_2"/>
    <property type="match status" value="6"/>
</dbReference>
<dbReference type="SUPFAM" id="SSF57889">
    <property type="entry name" value="Cysteine-rich domain"/>
    <property type="match status" value="4"/>
</dbReference>
<dbReference type="EMBL" id="JRKL02001326">
    <property type="protein sequence ID" value="KAF3964697.1"/>
    <property type="molecule type" value="Genomic_DNA"/>
</dbReference>
<evidence type="ECO:0000313" key="4">
    <source>
        <dbReference type="Proteomes" id="UP000737018"/>
    </source>
</evidence>
<keyword evidence="1" id="KW-0677">Repeat</keyword>
<dbReference type="PANTHER" id="PTHR32410:SF163">
    <property type="entry name" value="DC1 DOMAIN-CONTAINING PROTEIN"/>
    <property type="match status" value="1"/>
</dbReference>
<gene>
    <name evidence="3" type="ORF">CMV_011044</name>
</gene>
<proteinExistence type="predicted"/>
<dbReference type="Proteomes" id="UP000737018">
    <property type="component" value="Unassembled WGS sequence"/>
</dbReference>